<protein>
    <submittedName>
        <fullName evidence="2">Uncharacterized protein</fullName>
    </submittedName>
</protein>
<feature type="coiled-coil region" evidence="1">
    <location>
        <begin position="20"/>
        <end position="47"/>
    </location>
</feature>
<organism evidence="2 3">
    <name type="scientific">Roseateles oligotrophus</name>
    <dbReference type="NCBI Taxonomy" id="1769250"/>
    <lineage>
        <taxon>Bacteria</taxon>
        <taxon>Pseudomonadati</taxon>
        <taxon>Pseudomonadota</taxon>
        <taxon>Betaproteobacteria</taxon>
        <taxon>Burkholderiales</taxon>
        <taxon>Sphaerotilaceae</taxon>
        <taxon>Roseateles</taxon>
    </lineage>
</organism>
<dbReference type="AlphaFoldDB" id="A0A840LIC0"/>
<keyword evidence="3" id="KW-1185">Reference proteome</keyword>
<dbReference type="EMBL" id="JACHLP010000007">
    <property type="protein sequence ID" value="MBB4845007.1"/>
    <property type="molecule type" value="Genomic_DNA"/>
</dbReference>
<evidence type="ECO:0000313" key="3">
    <source>
        <dbReference type="Proteomes" id="UP000562027"/>
    </source>
</evidence>
<evidence type="ECO:0000256" key="1">
    <source>
        <dbReference type="SAM" id="Coils"/>
    </source>
</evidence>
<sequence length="98" mass="10677">MTRKTHGNQPPKETPTMTKEEALAQALAEVHKQLQLMEAERLALRNAFKLLLKRLGAAQEVRADLLMLASVLKSPDAEAPRAALEALADELLALGGRP</sequence>
<comment type="caution">
    <text evidence="2">The sequence shown here is derived from an EMBL/GenBank/DDBJ whole genome shotgun (WGS) entry which is preliminary data.</text>
</comment>
<proteinExistence type="predicted"/>
<keyword evidence="1" id="KW-0175">Coiled coil</keyword>
<gene>
    <name evidence="2" type="ORF">HNP55_003553</name>
</gene>
<accession>A0A840LIC0</accession>
<dbReference type="RefSeq" id="WP_184302332.1">
    <property type="nucleotide sequence ID" value="NZ_JACHLP010000007.1"/>
</dbReference>
<name>A0A840LIC0_9BURK</name>
<dbReference type="Proteomes" id="UP000562027">
    <property type="component" value="Unassembled WGS sequence"/>
</dbReference>
<evidence type="ECO:0000313" key="2">
    <source>
        <dbReference type="EMBL" id="MBB4845007.1"/>
    </source>
</evidence>
<reference evidence="2 3" key="1">
    <citation type="submission" date="2020-08" db="EMBL/GenBank/DDBJ databases">
        <title>Functional genomics of gut bacteria from endangered species of beetles.</title>
        <authorList>
            <person name="Carlos-Shanley C."/>
        </authorList>
    </citation>
    <scope>NUCLEOTIDE SEQUENCE [LARGE SCALE GENOMIC DNA]</scope>
    <source>
        <strain evidence="2 3">S00239</strain>
    </source>
</reference>